<dbReference type="PATRIC" id="fig|1028800.3.peg.1936"/>
<dbReference type="PANTHER" id="PTHR30055:SF234">
    <property type="entry name" value="HTH-TYPE TRANSCRIPTIONAL REGULATOR BETI"/>
    <property type="match status" value="1"/>
</dbReference>
<dbReference type="InterPro" id="IPR009057">
    <property type="entry name" value="Homeodomain-like_sf"/>
</dbReference>
<dbReference type="RefSeq" id="WP_038587107.1">
    <property type="nucleotide sequence ID" value="NZ_HG938353.1"/>
</dbReference>
<dbReference type="GO" id="GO:0003700">
    <property type="term" value="F:DNA-binding transcription factor activity"/>
    <property type="evidence" value="ECO:0007669"/>
    <property type="project" value="TreeGrafter"/>
</dbReference>
<gene>
    <name evidence="6" type="ORF">RG540_CH19210</name>
</gene>
<dbReference type="InterPro" id="IPR050109">
    <property type="entry name" value="HTH-type_TetR-like_transc_reg"/>
</dbReference>
<dbReference type="GeneID" id="24256654"/>
<accession>A0A068SSN9</accession>
<keyword evidence="1" id="KW-0805">Transcription regulation</keyword>
<dbReference type="InterPro" id="IPR025996">
    <property type="entry name" value="MT1864/Rv1816-like_C"/>
</dbReference>
<protein>
    <submittedName>
        <fullName evidence="6">Predicted transcriptional regulator, AcrR family</fullName>
    </submittedName>
</protein>
<dbReference type="Proteomes" id="UP000028181">
    <property type="component" value="Chromosome I"/>
</dbReference>
<dbReference type="KEGG" id="ngg:RG540_CH19210"/>
<dbReference type="Pfam" id="PF13305">
    <property type="entry name" value="TetR_C_33"/>
    <property type="match status" value="1"/>
</dbReference>
<dbReference type="SUPFAM" id="SSF46689">
    <property type="entry name" value="Homeodomain-like"/>
    <property type="match status" value="1"/>
</dbReference>
<dbReference type="AlphaFoldDB" id="A0A068SSN9"/>
<name>A0A068SSN9_NEOGA</name>
<sequence>MGINERKERERAEREQRIVAAARMLAERDGWASVTIRRLAQEIEYSQPVLYAHFENRDAIVGAVALEGFGKLGPTLRASVRRDASPAEAIEDVATAYLEFAFERPALYEAMFVLPSGLRFAKSDTPQVLRDTFGAMMAVVEPFCADPEITTETFWAALHGLAELERHGRIRAAFRGERVRRVVGMFAIAN</sequence>
<proteinExistence type="predicted"/>
<evidence type="ECO:0000313" key="7">
    <source>
        <dbReference type="Proteomes" id="UP000028181"/>
    </source>
</evidence>
<dbReference type="HOGENOM" id="CLU_069356_40_3_5"/>
<organism evidence="6 7">
    <name type="scientific">Neorhizobium galegae bv. orientalis str. HAMBI 540</name>
    <dbReference type="NCBI Taxonomy" id="1028800"/>
    <lineage>
        <taxon>Bacteria</taxon>
        <taxon>Pseudomonadati</taxon>
        <taxon>Pseudomonadota</taxon>
        <taxon>Alphaproteobacteria</taxon>
        <taxon>Hyphomicrobiales</taxon>
        <taxon>Rhizobiaceae</taxon>
        <taxon>Rhizobium/Agrobacterium group</taxon>
        <taxon>Neorhizobium</taxon>
    </lineage>
</organism>
<keyword evidence="3" id="KW-0804">Transcription</keyword>
<dbReference type="OrthoDB" id="7056813at2"/>
<reference evidence="7" key="1">
    <citation type="journal article" date="2014" name="BMC Genomics">
        <title>Genome sequencing of two Neorhizobium galegae strains reveals a noeT gene responsible for the unusual acetylation of the nodulation factors.</title>
        <authorList>
            <person name="Osterman J."/>
            <person name="Marsh J."/>
            <person name="Laine P.K."/>
            <person name="Zeng Z."/>
            <person name="Alatalo E."/>
            <person name="Sullivan J.T."/>
            <person name="Young J.P."/>
            <person name="Thomas-Oates J."/>
            <person name="Paulin L."/>
            <person name="Lindstrom K."/>
        </authorList>
    </citation>
    <scope>NUCLEOTIDE SEQUENCE [LARGE SCALE GENOMIC DNA]</scope>
    <source>
        <strain evidence="7">HAMBI 540</strain>
    </source>
</reference>
<dbReference type="PROSITE" id="PS50977">
    <property type="entry name" value="HTH_TETR_2"/>
    <property type="match status" value="1"/>
</dbReference>
<evidence type="ECO:0000256" key="1">
    <source>
        <dbReference type="ARBA" id="ARBA00023015"/>
    </source>
</evidence>
<dbReference type="SUPFAM" id="SSF48498">
    <property type="entry name" value="Tetracyclin repressor-like, C-terminal domain"/>
    <property type="match status" value="1"/>
</dbReference>
<dbReference type="EMBL" id="HG938353">
    <property type="protein sequence ID" value="CDN48090.1"/>
    <property type="molecule type" value="Genomic_DNA"/>
</dbReference>
<feature type="domain" description="HTH tetR-type" evidence="5">
    <location>
        <begin position="12"/>
        <end position="72"/>
    </location>
</feature>
<keyword evidence="2 4" id="KW-0238">DNA-binding</keyword>
<evidence type="ECO:0000256" key="3">
    <source>
        <dbReference type="ARBA" id="ARBA00023163"/>
    </source>
</evidence>
<evidence type="ECO:0000256" key="2">
    <source>
        <dbReference type="ARBA" id="ARBA00023125"/>
    </source>
</evidence>
<keyword evidence="7" id="KW-1185">Reference proteome</keyword>
<dbReference type="InterPro" id="IPR036271">
    <property type="entry name" value="Tet_transcr_reg_TetR-rel_C_sf"/>
</dbReference>
<evidence type="ECO:0000313" key="6">
    <source>
        <dbReference type="EMBL" id="CDN48090.1"/>
    </source>
</evidence>
<dbReference type="InterPro" id="IPR001647">
    <property type="entry name" value="HTH_TetR"/>
</dbReference>
<dbReference type="Pfam" id="PF00440">
    <property type="entry name" value="TetR_N"/>
    <property type="match status" value="1"/>
</dbReference>
<evidence type="ECO:0000259" key="5">
    <source>
        <dbReference type="PROSITE" id="PS50977"/>
    </source>
</evidence>
<dbReference type="GO" id="GO:0000976">
    <property type="term" value="F:transcription cis-regulatory region binding"/>
    <property type="evidence" value="ECO:0007669"/>
    <property type="project" value="TreeGrafter"/>
</dbReference>
<evidence type="ECO:0000256" key="4">
    <source>
        <dbReference type="PROSITE-ProRule" id="PRU00335"/>
    </source>
</evidence>
<dbReference type="Gene3D" id="1.10.357.10">
    <property type="entry name" value="Tetracycline Repressor, domain 2"/>
    <property type="match status" value="1"/>
</dbReference>
<dbReference type="eggNOG" id="COG1309">
    <property type="taxonomic scope" value="Bacteria"/>
</dbReference>
<feature type="DNA-binding region" description="H-T-H motif" evidence="4">
    <location>
        <begin position="35"/>
        <end position="54"/>
    </location>
</feature>
<dbReference type="PANTHER" id="PTHR30055">
    <property type="entry name" value="HTH-TYPE TRANSCRIPTIONAL REGULATOR RUTR"/>
    <property type="match status" value="1"/>
</dbReference>